<dbReference type="eggNOG" id="arCOG01377">
    <property type="taxonomic scope" value="Archaea"/>
</dbReference>
<evidence type="ECO:0000313" key="2">
    <source>
        <dbReference type="Proteomes" id="UP000007478"/>
    </source>
</evidence>
<gene>
    <name evidence="1" type="ordered locus">TERMP_02092</name>
</gene>
<dbReference type="InterPro" id="IPR017850">
    <property type="entry name" value="Alkaline_phosphatase_core_sf"/>
</dbReference>
<name>F0LLW7_THEBM</name>
<dbReference type="Gene3D" id="3.40.720.10">
    <property type="entry name" value="Alkaline Phosphatase, subunit A"/>
    <property type="match status" value="2"/>
</dbReference>
<dbReference type="HOGENOM" id="CLU_024306_0_0_2"/>
<protein>
    <submittedName>
        <fullName evidence="1">Type I phosphodiesterase/nucleotide pyrophosphatase</fullName>
    </submittedName>
</protein>
<organism evidence="1 2">
    <name type="scientific">Thermococcus barophilus (strain DSM 11836 / MP)</name>
    <dbReference type="NCBI Taxonomy" id="391623"/>
    <lineage>
        <taxon>Archaea</taxon>
        <taxon>Methanobacteriati</taxon>
        <taxon>Methanobacteriota</taxon>
        <taxon>Thermococci</taxon>
        <taxon>Thermococcales</taxon>
        <taxon>Thermococcaceae</taxon>
        <taxon>Thermococcus</taxon>
    </lineage>
</organism>
<dbReference type="OrthoDB" id="198670at2157"/>
<proteinExistence type="predicted"/>
<dbReference type="Pfam" id="PF01663">
    <property type="entry name" value="Phosphodiest"/>
    <property type="match status" value="1"/>
</dbReference>
<dbReference type="RefSeq" id="WP_013468362.1">
    <property type="nucleotide sequence ID" value="NC_014804.1"/>
</dbReference>
<accession>F0LLW7</accession>
<keyword evidence="2" id="KW-1185">Reference proteome</keyword>
<dbReference type="AlphaFoldDB" id="F0LLW7"/>
<dbReference type="GeneID" id="10042407"/>
<dbReference type="PATRIC" id="fig|391623.17.peg.2089"/>
<sequence>MRNKKYRIAIIGLDGANKTTSKLIGIKSQLHDFVSTIPPYTPPAWTSIVTGVNPAKHGIIDFLKIDPRNFKSKLTTSYDVRYPRISEFLDVYGLRSILINLPMSYPFDGFRFRDNTIIVSDWAAPRQEIYPKKIKEKYNEYLIDPPHSWEKHKNNSREYAKLVEEFTNTRLTLYYELLEKHSWDLYFLVFSETDWFSHIFPQILEGKDTHLVSPVFRKIKKFIHDARDIADITFIVSDHGFEIKRKIFYVNQALARSGFIEYNEFKASLIRLGRRMLPPKIAKILMKKGITQMSHASNSQRRKAFFASHNTWGVYTTENSIKEQVKRALNSFPEISKVVSTEEIYTGPYLHLLPDLFIIPKKGVELSAELKRRLVEPIYKGDHEIHGVFSTYGEHIKDSIKFERLPRVYDIVPTILHIFGLPIPNDMDGRVLMEIFEEDSEFAKRKPKYVDPSYYEKNQEDEKLKKAIKNLKLKGKL</sequence>
<dbReference type="EMBL" id="CP002372">
    <property type="protein sequence ID" value="ADT85066.1"/>
    <property type="molecule type" value="Genomic_DNA"/>
</dbReference>
<reference evidence="1 2" key="1">
    <citation type="journal article" date="2011" name="J. Bacteriol.">
        <title>Complete genome sequence of the hyperthermophilic, piezophilic, heterotrophic, and carboxydotrophic archaeon Thermococcus barophilus MP.</title>
        <authorList>
            <person name="Vannier P."/>
            <person name="Marteinsson V.T."/>
            <person name="Fridjonsson O.H."/>
            <person name="Oger P."/>
            <person name="Jebbar M."/>
        </authorList>
    </citation>
    <scope>NUCLEOTIDE SEQUENCE [LARGE SCALE GENOMIC DNA]</scope>
    <source>
        <strain evidence="2">DSM 11836 / MP</strain>
    </source>
</reference>
<dbReference type="Proteomes" id="UP000007478">
    <property type="component" value="Chromosome"/>
</dbReference>
<dbReference type="SUPFAM" id="SSF53649">
    <property type="entry name" value="Alkaline phosphatase-like"/>
    <property type="match status" value="1"/>
</dbReference>
<dbReference type="InterPro" id="IPR002591">
    <property type="entry name" value="Phosphodiest/P_Trfase"/>
</dbReference>
<dbReference type="KEGG" id="tba:TERMP_02092"/>
<evidence type="ECO:0000313" key="1">
    <source>
        <dbReference type="EMBL" id="ADT85066.1"/>
    </source>
</evidence>